<dbReference type="Proteomes" id="UP000184082">
    <property type="component" value="Unassembled WGS sequence"/>
</dbReference>
<dbReference type="PANTHER" id="PTHR41335">
    <property type="entry name" value="MEMBRANE PROTEIN-RELATED"/>
    <property type="match status" value="1"/>
</dbReference>
<protein>
    <submittedName>
        <fullName evidence="8">Uncharacterized integral membrane protein</fullName>
    </submittedName>
</protein>
<feature type="transmembrane region" description="Helical" evidence="6">
    <location>
        <begin position="35"/>
        <end position="60"/>
    </location>
</feature>
<evidence type="ECO:0000313" key="9">
    <source>
        <dbReference type="Proteomes" id="UP000184082"/>
    </source>
</evidence>
<accession>A0A1M6M0R0</accession>
<reference evidence="8 9" key="1">
    <citation type="submission" date="2016-11" db="EMBL/GenBank/DDBJ databases">
        <authorList>
            <person name="Jaros S."/>
            <person name="Januszkiewicz K."/>
            <person name="Wedrychowicz H."/>
        </authorList>
    </citation>
    <scope>NUCLEOTIDE SEQUENCE [LARGE SCALE GENOMIC DNA]</scope>
    <source>
        <strain evidence="8 9">DSM 14501</strain>
    </source>
</reference>
<dbReference type="RefSeq" id="WP_072965718.1">
    <property type="nucleotide sequence ID" value="NZ_FRAJ01000003.1"/>
</dbReference>
<name>A0A1M6M0R0_9FIRM</name>
<dbReference type="STRING" id="1121266.SAMN02745883_00427"/>
<keyword evidence="2 6" id="KW-0812">Transmembrane</keyword>
<feature type="domain" description="Lipopolysaccharide assembly protein A" evidence="7">
    <location>
        <begin position="22"/>
        <end position="83"/>
    </location>
</feature>
<evidence type="ECO:0000256" key="1">
    <source>
        <dbReference type="ARBA" id="ARBA00022475"/>
    </source>
</evidence>
<evidence type="ECO:0000256" key="3">
    <source>
        <dbReference type="ARBA" id="ARBA00022989"/>
    </source>
</evidence>
<evidence type="ECO:0000256" key="4">
    <source>
        <dbReference type="ARBA" id="ARBA00023136"/>
    </source>
</evidence>
<keyword evidence="9" id="KW-1185">Reference proteome</keyword>
<dbReference type="Pfam" id="PF06305">
    <property type="entry name" value="LapA_dom"/>
    <property type="match status" value="1"/>
</dbReference>
<gene>
    <name evidence="8" type="ORF">SAMN02745883_00427</name>
</gene>
<proteinExistence type="predicted"/>
<keyword evidence="3 6" id="KW-1133">Transmembrane helix</keyword>
<keyword evidence="5" id="KW-0175">Coiled coil</keyword>
<sequence length="127" mass="14596">MQILFILSLLFAVFVSIFAIMNSEPVTIKLLWKQYQFSQAIIILGAASMGAIIVALLGLFKKLKSTLKIRELQNRIKILEKEIVELKEKTNMEKEKIPTGDTYTVLENKKNTIELNQRKELNNKELS</sequence>
<evidence type="ECO:0000256" key="2">
    <source>
        <dbReference type="ARBA" id="ARBA00022692"/>
    </source>
</evidence>
<feature type="coiled-coil region" evidence="5">
    <location>
        <begin position="62"/>
        <end position="96"/>
    </location>
</feature>
<evidence type="ECO:0000259" key="7">
    <source>
        <dbReference type="Pfam" id="PF06305"/>
    </source>
</evidence>
<evidence type="ECO:0000313" key="8">
    <source>
        <dbReference type="EMBL" id="SHJ77079.1"/>
    </source>
</evidence>
<dbReference type="EMBL" id="FRAJ01000003">
    <property type="protein sequence ID" value="SHJ77079.1"/>
    <property type="molecule type" value="Genomic_DNA"/>
</dbReference>
<dbReference type="AlphaFoldDB" id="A0A1M6M0R0"/>
<organism evidence="8 9">
    <name type="scientific">Caminicella sporogenes DSM 14501</name>
    <dbReference type="NCBI Taxonomy" id="1121266"/>
    <lineage>
        <taxon>Bacteria</taxon>
        <taxon>Bacillati</taxon>
        <taxon>Bacillota</taxon>
        <taxon>Clostridia</taxon>
        <taxon>Peptostreptococcales</taxon>
        <taxon>Caminicellaceae</taxon>
        <taxon>Caminicella</taxon>
    </lineage>
</organism>
<keyword evidence="1" id="KW-1003">Cell membrane</keyword>
<evidence type="ECO:0000256" key="6">
    <source>
        <dbReference type="SAM" id="Phobius"/>
    </source>
</evidence>
<dbReference type="PANTHER" id="PTHR41335:SF1">
    <property type="entry name" value="MEMBRANE PROTEIN"/>
    <property type="match status" value="1"/>
</dbReference>
<keyword evidence="4 6" id="KW-0472">Membrane</keyword>
<dbReference type="InterPro" id="IPR010445">
    <property type="entry name" value="LapA_dom"/>
</dbReference>
<evidence type="ECO:0000256" key="5">
    <source>
        <dbReference type="SAM" id="Coils"/>
    </source>
</evidence>
<dbReference type="GO" id="GO:0005886">
    <property type="term" value="C:plasma membrane"/>
    <property type="evidence" value="ECO:0007669"/>
    <property type="project" value="InterPro"/>
</dbReference>